<dbReference type="OrthoDB" id="10000242at2"/>
<dbReference type="EMBL" id="AZES01000060">
    <property type="protein sequence ID" value="KRL31145.1"/>
    <property type="molecule type" value="Genomic_DNA"/>
</dbReference>
<evidence type="ECO:0000313" key="2">
    <source>
        <dbReference type="EMBL" id="KRL31145.1"/>
    </source>
</evidence>
<keyword evidence="1" id="KW-1133">Transmembrane helix</keyword>
<evidence type="ECO:0000313" key="3">
    <source>
        <dbReference type="Proteomes" id="UP000051908"/>
    </source>
</evidence>
<dbReference type="RefSeq" id="WP_025086249.1">
    <property type="nucleotide sequence ID" value="NZ_AZES01000060.1"/>
</dbReference>
<evidence type="ECO:0000256" key="1">
    <source>
        <dbReference type="SAM" id="Phobius"/>
    </source>
</evidence>
<organism evidence="2 3">
    <name type="scientific">Companilactobacillus paralimentarius DSM 13238 = JCM 10415</name>
    <dbReference type="NCBI Taxonomy" id="1122151"/>
    <lineage>
        <taxon>Bacteria</taxon>
        <taxon>Bacillati</taxon>
        <taxon>Bacillota</taxon>
        <taxon>Bacilli</taxon>
        <taxon>Lactobacillales</taxon>
        <taxon>Lactobacillaceae</taxon>
        <taxon>Companilactobacillus</taxon>
    </lineage>
</organism>
<comment type="caution">
    <text evidence="2">The sequence shown here is derived from an EMBL/GenBank/DDBJ whole genome shotgun (WGS) entry which is preliminary data.</text>
</comment>
<keyword evidence="3" id="KW-1185">Reference proteome</keyword>
<keyword evidence="1" id="KW-0472">Membrane</keyword>
<keyword evidence="1" id="KW-0812">Transmembrane</keyword>
<gene>
    <name evidence="2" type="ORF">FD33_GL002264</name>
</gene>
<reference evidence="2 3" key="1">
    <citation type="journal article" date="2015" name="Genome Announc.">
        <title>Expanding the biotechnology potential of lactobacilli through comparative genomics of 213 strains and associated genera.</title>
        <authorList>
            <person name="Sun Z."/>
            <person name="Harris H.M."/>
            <person name="McCann A."/>
            <person name="Guo C."/>
            <person name="Argimon S."/>
            <person name="Zhang W."/>
            <person name="Yang X."/>
            <person name="Jeffery I.B."/>
            <person name="Cooney J.C."/>
            <person name="Kagawa T.F."/>
            <person name="Liu W."/>
            <person name="Song Y."/>
            <person name="Salvetti E."/>
            <person name="Wrobel A."/>
            <person name="Rasinkangas P."/>
            <person name="Parkhill J."/>
            <person name="Rea M.C."/>
            <person name="O'Sullivan O."/>
            <person name="Ritari J."/>
            <person name="Douillard F.P."/>
            <person name="Paul Ross R."/>
            <person name="Yang R."/>
            <person name="Briner A.E."/>
            <person name="Felis G.E."/>
            <person name="de Vos W.M."/>
            <person name="Barrangou R."/>
            <person name="Klaenhammer T.R."/>
            <person name="Caufield P.W."/>
            <person name="Cui Y."/>
            <person name="Zhang H."/>
            <person name="O'Toole P.W."/>
        </authorList>
    </citation>
    <scope>NUCLEOTIDE SEQUENCE [LARGE SCALE GENOMIC DNA]</scope>
    <source>
        <strain evidence="2 3">DSM 13238</strain>
    </source>
</reference>
<proteinExistence type="predicted"/>
<sequence length="156" mass="17325">MKNWSKKKKVIVCILSTLVVVLVGSYLFYSFAPFKKYGDTHVTIDQYNTLSDEQQLVAKINYGYEYYLAQVTEDNPKTLPDSKIYGDSGFPEFSINAEQKLAKQANAKGNGNIGSTLLNQVDDEMTGNSDLSYSQTGTALDNFGDQIESIETVAIH</sequence>
<dbReference type="Proteomes" id="UP000051908">
    <property type="component" value="Unassembled WGS sequence"/>
</dbReference>
<dbReference type="GeneID" id="96667919"/>
<protein>
    <submittedName>
        <fullName evidence="2">Uncharacterized protein</fullName>
    </submittedName>
</protein>
<accession>A0A0R1PFZ8</accession>
<name>A0A0R1PFZ8_9LACO</name>
<feature type="transmembrane region" description="Helical" evidence="1">
    <location>
        <begin position="12"/>
        <end position="32"/>
    </location>
</feature>
<dbReference type="AlphaFoldDB" id="A0A0R1PFZ8"/>
<dbReference type="PATRIC" id="fig|1122151.5.peg.2341"/>